<gene>
    <name evidence="4" type="ORF">CO026_03350</name>
</gene>
<dbReference type="GO" id="GO:0005524">
    <property type="term" value="F:ATP binding"/>
    <property type="evidence" value="ECO:0007669"/>
    <property type="project" value="InterPro"/>
</dbReference>
<keyword evidence="1" id="KW-0378">Hydrolase</keyword>
<dbReference type="SMART" id="SM00487">
    <property type="entry name" value="DEXDc"/>
    <property type="match status" value="1"/>
</dbReference>
<comment type="caution">
    <text evidence="4">The sequence shown here is derived from an EMBL/GenBank/DDBJ whole genome shotgun (WGS) entry which is preliminary data.</text>
</comment>
<keyword evidence="4" id="KW-0067">ATP-binding</keyword>
<dbReference type="GO" id="GO:0004386">
    <property type="term" value="F:helicase activity"/>
    <property type="evidence" value="ECO:0007669"/>
    <property type="project" value="UniProtKB-KW"/>
</dbReference>
<dbReference type="PANTHER" id="PTHR45766">
    <property type="entry name" value="DNA ANNEALING HELICASE AND ENDONUCLEASE ZRANB3 FAMILY MEMBER"/>
    <property type="match status" value="1"/>
</dbReference>
<proteinExistence type="predicted"/>
<keyword evidence="4" id="KW-0347">Helicase</keyword>
<dbReference type="InterPro" id="IPR038718">
    <property type="entry name" value="SNF2-like_sf"/>
</dbReference>
<dbReference type="GO" id="GO:0006281">
    <property type="term" value="P:DNA repair"/>
    <property type="evidence" value="ECO:0007669"/>
    <property type="project" value="TreeGrafter"/>
</dbReference>
<reference evidence="5" key="1">
    <citation type="submission" date="2017-09" db="EMBL/GenBank/DDBJ databases">
        <title>Depth-based differentiation of microbial function through sediment-hosted aquifers and enrichment of novel symbionts in the deep terrestrial subsurface.</title>
        <authorList>
            <person name="Probst A.J."/>
            <person name="Ladd B."/>
            <person name="Jarett J.K."/>
            <person name="Geller-Mcgrath D.E."/>
            <person name="Sieber C.M.K."/>
            <person name="Emerson J.B."/>
            <person name="Anantharaman K."/>
            <person name="Thomas B.C."/>
            <person name="Malmstrom R."/>
            <person name="Stieglmeier M."/>
            <person name="Klingl A."/>
            <person name="Woyke T."/>
            <person name="Ryan C.M."/>
            <person name="Banfield J.F."/>
        </authorList>
    </citation>
    <scope>NUCLEOTIDE SEQUENCE [LARGE SCALE GENOMIC DNA]</scope>
</reference>
<organism evidence="4 5">
    <name type="scientific">Candidatus Kaiserbacteria bacterium CG_4_9_14_0_2_um_filter_41_32</name>
    <dbReference type="NCBI Taxonomy" id="1974601"/>
    <lineage>
        <taxon>Bacteria</taxon>
        <taxon>Candidatus Kaiseribacteriota</taxon>
    </lineage>
</organism>
<dbReference type="GO" id="GO:0016787">
    <property type="term" value="F:hydrolase activity"/>
    <property type="evidence" value="ECO:0007669"/>
    <property type="project" value="UniProtKB-KW"/>
</dbReference>
<accession>A0A2M8FE65</accession>
<dbReference type="Pfam" id="PF00271">
    <property type="entry name" value="Helicase_C"/>
    <property type="match status" value="1"/>
</dbReference>
<dbReference type="PROSITE" id="PS51194">
    <property type="entry name" value="HELICASE_CTER"/>
    <property type="match status" value="1"/>
</dbReference>
<keyword evidence="4" id="KW-0547">Nucleotide-binding</keyword>
<dbReference type="GO" id="GO:0031297">
    <property type="term" value="P:replication fork processing"/>
    <property type="evidence" value="ECO:0007669"/>
    <property type="project" value="TreeGrafter"/>
</dbReference>
<dbReference type="CDD" id="cd10311">
    <property type="entry name" value="PLDc_N_DEXD_c"/>
    <property type="match status" value="1"/>
</dbReference>
<dbReference type="InterPro" id="IPR001650">
    <property type="entry name" value="Helicase_C-like"/>
</dbReference>
<dbReference type="InterPro" id="IPR014001">
    <property type="entry name" value="Helicase_ATP-bd"/>
</dbReference>
<dbReference type="PROSITE" id="PS51192">
    <property type="entry name" value="HELICASE_ATP_BIND_1"/>
    <property type="match status" value="1"/>
</dbReference>
<dbReference type="Gene3D" id="3.40.50.10810">
    <property type="entry name" value="Tandem AAA-ATPase domain"/>
    <property type="match status" value="1"/>
</dbReference>
<dbReference type="Gene3D" id="3.40.50.300">
    <property type="entry name" value="P-loop containing nucleotide triphosphate hydrolases"/>
    <property type="match status" value="1"/>
</dbReference>
<dbReference type="AlphaFoldDB" id="A0A2M8FE65"/>
<dbReference type="Proteomes" id="UP000230391">
    <property type="component" value="Unassembled WGS sequence"/>
</dbReference>
<evidence type="ECO:0000256" key="1">
    <source>
        <dbReference type="ARBA" id="ARBA00022801"/>
    </source>
</evidence>
<dbReference type="Pfam" id="PF00176">
    <property type="entry name" value="SNF2-rel_dom"/>
    <property type="match status" value="1"/>
</dbReference>
<dbReference type="CDD" id="cd18793">
    <property type="entry name" value="SF2_C_SNF"/>
    <property type="match status" value="1"/>
</dbReference>
<dbReference type="SMART" id="SM00490">
    <property type="entry name" value="HELICc"/>
    <property type="match status" value="1"/>
</dbReference>
<evidence type="ECO:0000259" key="3">
    <source>
        <dbReference type="PROSITE" id="PS51194"/>
    </source>
</evidence>
<evidence type="ECO:0000313" key="4">
    <source>
        <dbReference type="EMBL" id="PJC55885.1"/>
    </source>
</evidence>
<dbReference type="EMBL" id="PFRD01000120">
    <property type="protein sequence ID" value="PJC55885.1"/>
    <property type="molecule type" value="Genomic_DNA"/>
</dbReference>
<dbReference type="InterPro" id="IPR027417">
    <property type="entry name" value="P-loop_NTPase"/>
</dbReference>
<evidence type="ECO:0000259" key="2">
    <source>
        <dbReference type="PROSITE" id="PS51192"/>
    </source>
</evidence>
<dbReference type="InterPro" id="IPR049730">
    <property type="entry name" value="SNF2/RAD54-like_C"/>
</dbReference>
<dbReference type="SUPFAM" id="SSF52540">
    <property type="entry name" value="P-loop containing nucleoside triphosphate hydrolases"/>
    <property type="match status" value="2"/>
</dbReference>
<feature type="domain" description="Helicase C-terminal" evidence="3">
    <location>
        <begin position="695"/>
        <end position="876"/>
    </location>
</feature>
<name>A0A2M8FE65_9BACT</name>
<dbReference type="PANTHER" id="PTHR45766:SF6">
    <property type="entry name" value="SWI_SNF-RELATED MATRIX-ASSOCIATED ACTIN-DEPENDENT REGULATOR OF CHROMATIN SUBFAMILY A-LIKE PROTEIN 1"/>
    <property type="match status" value="1"/>
</dbReference>
<protein>
    <submittedName>
        <fullName evidence="4">Helicase</fullName>
    </submittedName>
</protein>
<dbReference type="InterPro" id="IPR000330">
    <property type="entry name" value="SNF2_N"/>
</dbReference>
<feature type="domain" description="Helicase ATP-binding" evidence="2">
    <location>
        <begin position="261"/>
        <end position="423"/>
    </location>
</feature>
<evidence type="ECO:0000313" key="5">
    <source>
        <dbReference type="Proteomes" id="UP000230391"/>
    </source>
</evidence>
<sequence length="1083" mass="124979">MIKNFNNKTEKVGDEIKKDLKVGSKVNVAAAIFSIYGYESLKSELNDVDSLRFIFTDPTFVEMDKMNREQRLFEIHANDRKKAINGSDFEINLKNELKGRAIAKECKKWIEKRVTIKTNTSKRYIQPQLIIDNESEKILYNGMDEFSSAGFGYENDNAILRNIIKSDDYEMTNQFLKNFDDVWNDESALKDVTQEVSEYIANLYKENSPEFIYYLTLYNIFDEFLEDITEDELANEKTGFKESLIWNKMYSFQKDAVLGIINKLERYNGCILADSVGLGKTFTALGVIKYYQERNKSILVLCPKKLGDNWLTFLANYEDNHLYKDRFNYDVLYHTDLSREKGFSSNNIDLSRVNWGNYDLVVIDESHNFRNNDIRKDRVTRYQKLLNDVMRAGVKTKVLMLSATPVNNRFMDLRNQIGLAYEGHTNEIDKKIDEKKSIDTILTNAQKTFNEWSKLPVENRTSEELLKRLSANFDFFKLLDSITIARSRKHIEKYYDMNEIGKFPNRLKPITHRPNITDLSDFIEMKELYERLVKLNMSVYSPFEYLLENKRDLYTDLYDTDFNENFGQAGREKGIQKLMRVNLLKRLESSVDSFRITLGKFISIVESTIRSIEDFEKNGGSAEVEATKINEVDFEAENDDWVDEEFSIGDKVKVNLADMNTAGWKDDLSSDLIVAKSILTEMERVTPPHDQKLQDLKQFIKNKIEHPVNEGNRKVLIFTAFADTANYLYKNLIQYNKDELGLETAKLTGTGKNECTLNINIQFNNLLIHFSPISKERSSKYKGEKEIDVLVATDCISEGQNLQDCDTLINYDIHWNPVRIIQRFGRIDRIGSINNDIQLINFWPQLSLDDYINLKNRVESKMFMVDATATGEDNVLTNKSSDLLFRKQQLEKLQDEVVDLEEMGSGVSITDLGLNDFRMDLVNYIKEKGNLDGIPNGMHAVCKKIPEIGIQEGVIFVMKNINNGVNIDNTNQLHPFYLVYIKDNGEILSNHLNVKNTLDIVRAVSKGQSEPIAEVFNAFNNETDDGKKMDKYSDLLGNTIESILNVKDASDVESLFSRGGTTALRDTVKGLEDFELITFMVIR</sequence>